<organism evidence="2 3">
    <name type="scientific">Neisseria musculi</name>
    <dbReference type="NCBI Taxonomy" id="1815583"/>
    <lineage>
        <taxon>Bacteria</taxon>
        <taxon>Pseudomonadati</taxon>
        <taxon>Pseudomonadota</taxon>
        <taxon>Betaproteobacteria</taxon>
        <taxon>Neisseriales</taxon>
        <taxon>Neisseriaceae</taxon>
        <taxon>Neisseria</taxon>
    </lineage>
</organism>
<accession>A0A7H1M9P4</accession>
<evidence type="ECO:0000259" key="1">
    <source>
        <dbReference type="Pfam" id="PF09299"/>
    </source>
</evidence>
<dbReference type="Proteomes" id="UP000516412">
    <property type="component" value="Chromosome"/>
</dbReference>
<protein>
    <submittedName>
        <fullName evidence="2">Mu transposase C-terminal family protein</fullName>
    </submittedName>
</protein>
<name>A0A7H1M9P4_9NEIS</name>
<feature type="domain" description="Transposase-like Mu C-terminal" evidence="1">
    <location>
        <begin position="14"/>
        <end position="73"/>
    </location>
</feature>
<dbReference type="EMBL" id="CP060414">
    <property type="protein sequence ID" value="QNT58359.1"/>
    <property type="molecule type" value="Genomic_DNA"/>
</dbReference>
<gene>
    <name evidence="2" type="ORF">H7A79_0344</name>
</gene>
<dbReference type="InterPro" id="IPR009004">
    <property type="entry name" value="Transposase_Mu_C"/>
</dbReference>
<keyword evidence="3" id="KW-1185">Reference proteome</keyword>
<reference evidence="2" key="1">
    <citation type="submission" date="2024-06" db="EMBL/GenBank/DDBJ databases">
        <title>Complete Genome Sequence of mouse commensal type strain Neisseria musculi.</title>
        <authorList>
            <person name="Thapa E."/>
            <person name="Aluvathingal J."/>
            <person name="Nadendla S."/>
            <person name="Mehta A."/>
            <person name="Tettelin H."/>
            <person name="Weyand N.J."/>
        </authorList>
    </citation>
    <scope>NUCLEOTIDE SEQUENCE</scope>
    <source>
        <strain evidence="2">NW831</strain>
    </source>
</reference>
<sequence>MRVKTDVLSPLELDMMYRPEEERIPDRGVLNLWNNTYFNEALLDYSGQKVRVAYDIHNAESVIVKDMQGKVICKAVFNGNKRAAFAETRMEQLADRRRKGQARRLQNKMDLIEAQRRSATRLSNSSRITASF</sequence>
<dbReference type="Gene3D" id="2.30.30.130">
    <property type="entry name" value="Transposase, Mu, C-terminal"/>
    <property type="match status" value="1"/>
</dbReference>
<dbReference type="SUPFAM" id="SSF50610">
    <property type="entry name" value="mu transposase, C-terminal domain"/>
    <property type="match status" value="1"/>
</dbReference>
<dbReference type="Pfam" id="PF09299">
    <property type="entry name" value="Mu-transpos_C"/>
    <property type="match status" value="1"/>
</dbReference>
<evidence type="ECO:0000313" key="3">
    <source>
        <dbReference type="Proteomes" id="UP000516412"/>
    </source>
</evidence>
<evidence type="ECO:0000313" key="2">
    <source>
        <dbReference type="EMBL" id="QNT58359.1"/>
    </source>
</evidence>
<proteinExistence type="predicted"/>
<dbReference type="RefSeq" id="WP_246408029.1">
    <property type="nucleotide sequence ID" value="NZ_CP060414.2"/>
</dbReference>
<dbReference type="AlphaFoldDB" id="A0A7H1M9P4"/>
<dbReference type="KEGG" id="nmus:H7A79_0344"/>
<dbReference type="InterPro" id="IPR015378">
    <property type="entry name" value="Transposase-like_Mu_C"/>
</dbReference>